<dbReference type="EMBL" id="CACSLK010000984">
    <property type="protein sequence ID" value="CAA0806625.1"/>
    <property type="molecule type" value="Genomic_DNA"/>
</dbReference>
<feature type="non-terminal residue" evidence="2">
    <location>
        <position position="1"/>
    </location>
</feature>
<dbReference type="OrthoDB" id="1900198at2759"/>
<keyword evidence="3" id="KW-1185">Reference proteome</keyword>
<dbReference type="PANTHER" id="PTHR45786">
    <property type="entry name" value="DNA BINDING PROTEIN-LIKE"/>
    <property type="match status" value="1"/>
</dbReference>
<evidence type="ECO:0000313" key="3">
    <source>
        <dbReference type="Proteomes" id="UP001153555"/>
    </source>
</evidence>
<evidence type="ECO:0000259" key="1">
    <source>
        <dbReference type="Pfam" id="PF14214"/>
    </source>
</evidence>
<dbReference type="InterPro" id="IPR025476">
    <property type="entry name" value="Helitron_helicase-like"/>
</dbReference>
<organism evidence="2 3">
    <name type="scientific">Striga hermonthica</name>
    <name type="common">Purple witchweed</name>
    <name type="synonym">Buchnera hermonthica</name>
    <dbReference type="NCBI Taxonomy" id="68872"/>
    <lineage>
        <taxon>Eukaryota</taxon>
        <taxon>Viridiplantae</taxon>
        <taxon>Streptophyta</taxon>
        <taxon>Embryophyta</taxon>
        <taxon>Tracheophyta</taxon>
        <taxon>Spermatophyta</taxon>
        <taxon>Magnoliopsida</taxon>
        <taxon>eudicotyledons</taxon>
        <taxon>Gunneridae</taxon>
        <taxon>Pentapetalae</taxon>
        <taxon>asterids</taxon>
        <taxon>lamiids</taxon>
        <taxon>Lamiales</taxon>
        <taxon>Orobanchaceae</taxon>
        <taxon>Buchnereae</taxon>
        <taxon>Striga</taxon>
    </lineage>
</organism>
<dbReference type="AlphaFoldDB" id="A0A9N7R1F3"/>
<dbReference type="Proteomes" id="UP001153555">
    <property type="component" value="Unassembled WGS sequence"/>
</dbReference>
<gene>
    <name evidence="2" type="ORF">SHERM_09513</name>
</gene>
<protein>
    <recommendedName>
        <fullName evidence="1">Helitron helicase-like domain-containing protein</fullName>
    </recommendedName>
</protein>
<name>A0A9N7R1F3_STRHE</name>
<dbReference type="PANTHER" id="PTHR45786:SF66">
    <property type="entry name" value="HOOK MOTIF PROTEIN, PUTATIVE-RELATED"/>
    <property type="match status" value="1"/>
</dbReference>
<feature type="non-terminal residue" evidence="2">
    <location>
        <position position="712"/>
    </location>
</feature>
<feature type="domain" description="Helitron helicase-like" evidence="1">
    <location>
        <begin position="143"/>
        <end position="325"/>
    </location>
</feature>
<sequence>RDADPNDLHAEIVSDLKKMLDRENVLVRSFRMVKDRMIDSGSFDVKLRLIGKRNRDGRRYNLPTTSEVAALIVGDLDENLGNRDIIVETQSGRLKRINELHASYLALHYPLLFPYGEDGYRENIPFSELYVGAGRKHVSMREFFAFRVHERYNEATTILSSKRLFQQFIVDAYTMIESSRLRYIRFNQQQLRCELYSGLNDALLRGETDASNQGRRIILPSSFTGGARYMVQSYQDAMAICRWAGYPDLFITLTCNPKWPEITRFVESRGLKPEDRPDIVCRIFKTKLDGLIDDIRKRKIFGSVKAVVYTVEFQKRGLPHAHILLFLCQEDKFPSPSSIDKIISAEIPDEQNDPEYYSAVREFMLHGPCGDDKRDSPCMINGRCSKHFPKRFVELSSIDDDGYPIYRRRDDGRIIRKSGADLDNRYVVPHNRYLLLRYGGHLNVEWCNQSRAIKYLFKYINKGNDRVTASFYKSSTEDETTKSLDEIQMYYDCRYISSCEAAWRTLEYEIQFRDPHVQRLSFHLPGKHPVYYKDSDNIEDILDRETSESSMFLEWMEANKLYSEAKELTYAEFPTKFVWDSKEKKWFQRQKGFAIGRIYYVPPGSGDMYYLRCLLNVVRGPTCYEDLCFVNGTQYDTFRDACYALGLLDDDKEYVDGITEASNWASGQSTRVLFATLLSSGSISRPEVVWNSCWVYLSDDILSKQRKLLQYA</sequence>
<reference evidence="2" key="1">
    <citation type="submission" date="2019-12" db="EMBL/GenBank/DDBJ databases">
        <authorList>
            <person name="Scholes J."/>
        </authorList>
    </citation>
    <scope>NUCLEOTIDE SEQUENCE</scope>
</reference>
<comment type="caution">
    <text evidence="2">The sequence shown here is derived from an EMBL/GenBank/DDBJ whole genome shotgun (WGS) entry which is preliminary data.</text>
</comment>
<evidence type="ECO:0000313" key="2">
    <source>
        <dbReference type="EMBL" id="CAA0806625.1"/>
    </source>
</evidence>
<accession>A0A9N7R1F3</accession>
<proteinExistence type="predicted"/>
<dbReference type="Pfam" id="PF14214">
    <property type="entry name" value="Helitron_like_N"/>
    <property type="match status" value="1"/>
</dbReference>